<dbReference type="Proteomes" id="UP000198122">
    <property type="component" value="Unassembled WGS sequence"/>
</dbReference>
<feature type="transmembrane region" description="Helical" evidence="1">
    <location>
        <begin position="6"/>
        <end position="26"/>
    </location>
</feature>
<dbReference type="Pfam" id="PF10739">
    <property type="entry name" value="DUF2550"/>
    <property type="match status" value="1"/>
</dbReference>
<proteinExistence type="predicted"/>
<organism evidence="2 3">
    <name type="scientific">Kytococcus aerolatus</name>
    <dbReference type="NCBI Taxonomy" id="592308"/>
    <lineage>
        <taxon>Bacteria</taxon>
        <taxon>Bacillati</taxon>
        <taxon>Actinomycetota</taxon>
        <taxon>Actinomycetes</taxon>
        <taxon>Micrococcales</taxon>
        <taxon>Kytococcaceae</taxon>
        <taxon>Kytococcus</taxon>
    </lineage>
</organism>
<accession>A0A212T617</accession>
<reference evidence="2 3" key="1">
    <citation type="submission" date="2017-06" db="EMBL/GenBank/DDBJ databases">
        <authorList>
            <person name="Kim H.J."/>
            <person name="Triplett B.A."/>
        </authorList>
    </citation>
    <scope>NUCLEOTIDE SEQUENCE [LARGE SCALE GENOMIC DNA]</scope>
    <source>
        <strain evidence="2 3">DSM 22179</strain>
    </source>
</reference>
<evidence type="ECO:0000256" key="1">
    <source>
        <dbReference type="SAM" id="Phobius"/>
    </source>
</evidence>
<keyword evidence="3" id="KW-1185">Reference proteome</keyword>
<keyword evidence="1" id="KW-1133">Transmembrane helix</keyword>
<keyword evidence="1" id="KW-0472">Membrane</keyword>
<sequence length="144" mass="15634">MAQDALTLVEIVLALALLLTLLWIGFSGWRRWRIAGGYSTVVGVFRRGDESGTVLVRLGPRALALHPLWGLSTRPQLAVERTSIELELLEETGPTPGSRWVRARGTVLGGESTSVDLALTPGDGRALRAWQETLPPGHAVRFSL</sequence>
<dbReference type="AlphaFoldDB" id="A0A212T617"/>
<protein>
    <submittedName>
        <fullName evidence="2">Uncharacterized protein</fullName>
    </submittedName>
</protein>
<evidence type="ECO:0000313" key="3">
    <source>
        <dbReference type="Proteomes" id="UP000198122"/>
    </source>
</evidence>
<evidence type="ECO:0000313" key="2">
    <source>
        <dbReference type="EMBL" id="SNC61503.1"/>
    </source>
</evidence>
<dbReference type="OrthoDB" id="5149748at2"/>
<name>A0A212T617_9MICO</name>
<dbReference type="RefSeq" id="WP_159461827.1">
    <property type="nucleotide sequence ID" value="NZ_FYEZ01000001.1"/>
</dbReference>
<keyword evidence="1" id="KW-0812">Transmembrane</keyword>
<gene>
    <name evidence="2" type="ORF">SAMN05445756_0495</name>
</gene>
<dbReference type="InterPro" id="IPR019675">
    <property type="entry name" value="DUF2550"/>
</dbReference>
<dbReference type="EMBL" id="FYEZ01000001">
    <property type="protein sequence ID" value="SNC61503.1"/>
    <property type="molecule type" value="Genomic_DNA"/>
</dbReference>